<organism evidence="2 3">
    <name type="scientific">Aspergillus ibericus CBS 121593</name>
    <dbReference type="NCBI Taxonomy" id="1448316"/>
    <lineage>
        <taxon>Eukaryota</taxon>
        <taxon>Fungi</taxon>
        <taxon>Dikarya</taxon>
        <taxon>Ascomycota</taxon>
        <taxon>Pezizomycotina</taxon>
        <taxon>Eurotiomycetes</taxon>
        <taxon>Eurotiomycetidae</taxon>
        <taxon>Eurotiales</taxon>
        <taxon>Aspergillaceae</taxon>
        <taxon>Aspergillus</taxon>
        <taxon>Aspergillus subgen. Circumdati</taxon>
    </lineage>
</organism>
<evidence type="ECO:0000259" key="1">
    <source>
        <dbReference type="Pfam" id="PF01636"/>
    </source>
</evidence>
<dbReference type="GO" id="GO:0005739">
    <property type="term" value="C:mitochondrion"/>
    <property type="evidence" value="ECO:0007669"/>
    <property type="project" value="TreeGrafter"/>
</dbReference>
<protein>
    <recommendedName>
        <fullName evidence="1">Aminoglycoside phosphotransferase domain-containing protein</fullName>
    </recommendedName>
</protein>
<dbReference type="PANTHER" id="PTHR36091:SF2">
    <property type="entry name" value="AMINOGLYCOSIDE PHOSPHOTRANSFERASE DOMAIN-CONTAINING PROTEIN"/>
    <property type="match status" value="1"/>
</dbReference>
<proteinExistence type="predicted"/>
<dbReference type="OrthoDB" id="10003767at2759"/>
<dbReference type="InterPro" id="IPR002575">
    <property type="entry name" value="Aminoglycoside_PTrfase"/>
</dbReference>
<dbReference type="InterPro" id="IPR011009">
    <property type="entry name" value="Kinase-like_dom_sf"/>
</dbReference>
<gene>
    <name evidence="2" type="ORF">BO80DRAFT_498083</name>
</gene>
<dbReference type="InterPro" id="IPR051035">
    <property type="entry name" value="Mito_inheritance_9"/>
</dbReference>
<dbReference type="RefSeq" id="XP_025569336.1">
    <property type="nucleotide sequence ID" value="XM_025724115.1"/>
</dbReference>
<dbReference type="EMBL" id="KZ824508">
    <property type="protein sequence ID" value="RAK95008.1"/>
    <property type="molecule type" value="Genomic_DNA"/>
</dbReference>
<dbReference type="Pfam" id="PF01636">
    <property type="entry name" value="APH"/>
    <property type="match status" value="1"/>
</dbReference>
<dbReference type="PANTHER" id="PTHR36091">
    <property type="entry name" value="ALTERED INHERITANCE OF MITOCHONDRIA PROTEIN 9, MITOCHONDRIAL"/>
    <property type="match status" value="1"/>
</dbReference>
<dbReference type="GeneID" id="37228980"/>
<reference evidence="2 3" key="1">
    <citation type="submission" date="2018-02" db="EMBL/GenBank/DDBJ databases">
        <title>The genomes of Aspergillus section Nigri reveals drivers in fungal speciation.</title>
        <authorList>
            <consortium name="DOE Joint Genome Institute"/>
            <person name="Vesth T.C."/>
            <person name="Nybo J."/>
            <person name="Theobald S."/>
            <person name="Brandl J."/>
            <person name="Frisvad J.C."/>
            <person name="Nielsen K.F."/>
            <person name="Lyhne E.K."/>
            <person name="Kogle M.E."/>
            <person name="Kuo A."/>
            <person name="Riley R."/>
            <person name="Clum A."/>
            <person name="Nolan M."/>
            <person name="Lipzen A."/>
            <person name="Salamov A."/>
            <person name="Henrissat B."/>
            <person name="Wiebenga A."/>
            <person name="De vries R.P."/>
            <person name="Grigoriev I.V."/>
            <person name="Mortensen U.H."/>
            <person name="Andersen M.R."/>
            <person name="Baker S.E."/>
        </authorList>
    </citation>
    <scope>NUCLEOTIDE SEQUENCE [LARGE SCALE GENOMIC DNA]</scope>
    <source>
        <strain evidence="2 3">CBS 121593</strain>
    </source>
</reference>
<name>A0A395GIZ3_9EURO</name>
<feature type="domain" description="Aminoglycoside phosphotransferase" evidence="1">
    <location>
        <begin position="55"/>
        <end position="294"/>
    </location>
</feature>
<dbReference type="STRING" id="1448316.A0A395GIZ3"/>
<evidence type="ECO:0000313" key="3">
    <source>
        <dbReference type="Proteomes" id="UP000249402"/>
    </source>
</evidence>
<dbReference type="SUPFAM" id="SSF56112">
    <property type="entry name" value="Protein kinase-like (PK-like)"/>
    <property type="match status" value="1"/>
</dbReference>
<accession>A0A395GIZ3</accession>
<dbReference type="VEuPathDB" id="FungiDB:BO80DRAFT_498083"/>
<dbReference type="AlphaFoldDB" id="A0A395GIZ3"/>
<evidence type="ECO:0000313" key="2">
    <source>
        <dbReference type="EMBL" id="RAK95008.1"/>
    </source>
</evidence>
<sequence>MTCFNIRLGDGCTSFSLYNEHVRLSERYLKFDVSALKNVAALASGYAPSDIAAFSRLSEGGFNRIFQVTLKDGRCVIARLPYPSTVPKRYAVASEVATLDYLRLHGIRTPKVCAWSSTNLNPVGSEYIIIEKLGGTPLGDIWYSMTQDDRRKMMKQIVEWETRLMSLKFPAYGSFQKDAGFCIGPIAHYNRWLGERSTMLIDRGPWLSSTDIFRAVGERELVWTKSHAKSRVPYERLYRETYHFRKVSPDPHIQNLSDYLKIAPFLGFGAETALHRPVIRHPDFQPNNILVSDSHEILPPNFDSLPETEQAYMREILRRRMVHFLYAIFTKELNEEHYDAIFDDINIVRQRILESAGTPWEGDSVTLRVDIMRAIQSWPGFFAEFIHCVPPVRYPDKDADDALEQMRHALNADVLGWVPNSEYDDARKLAQEMKDKILEVVETDHDITAARDHFPFDDFDEDV</sequence>
<keyword evidence="3" id="KW-1185">Reference proteome</keyword>
<dbReference type="Proteomes" id="UP000249402">
    <property type="component" value="Unassembled WGS sequence"/>
</dbReference>